<proteinExistence type="predicted"/>
<keyword evidence="1" id="KW-0472">Membrane</keyword>
<evidence type="ECO:0000313" key="2">
    <source>
        <dbReference type="EMBL" id="TFK35585.1"/>
    </source>
</evidence>
<protein>
    <recommendedName>
        <fullName evidence="4">Emopamil-binding protein</fullName>
    </recommendedName>
</protein>
<dbReference type="EMBL" id="ML213620">
    <property type="protein sequence ID" value="TFK35585.1"/>
    <property type="molecule type" value="Genomic_DNA"/>
</dbReference>
<keyword evidence="3" id="KW-1185">Reference proteome</keyword>
<reference evidence="2 3" key="1">
    <citation type="journal article" date="2019" name="Nat. Ecol. Evol.">
        <title>Megaphylogeny resolves global patterns of mushroom evolution.</title>
        <authorList>
            <person name="Varga T."/>
            <person name="Krizsan K."/>
            <person name="Foldi C."/>
            <person name="Dima B."/>
            <person name="Sanchez-Garcia M."/>
            <person name="Sanchez-Ramirez S."/>
            <person name="Szollosi G.J."/>
            <person name="Szarkandi J.G."/>
            <person name="Papp V."/>
            <person name="Albert L."/>
            <person name="Andreopoulos W."/>
            <person name="Angelini C."/>
            <person name="Antonin V."/>
            <person name="Barry K.W."/>
            <person name="Bougher N.L."/>
            <person name="Buchanan P."/>
            <person name="Buyck B."/>
            <person name="Bense V."/>
            <person name="Catcheside P."/>
            <person name="Chovatia M."/>
            <person name="Cooper J."/>
            <person name="Damon W."/>
            <person name="Desjardin D."/>
            <person name="Finy P."/>
            <person name="Geml J."/>
            <person name="Haridas S."/>
            <person name="Hughes K."/>
            <person name="Justo A."/>
            <person name="Karasinski D."/>
            <person name="Kautmanova I."/>
            <person name="Kiss B."/>
            <person name="Kocsube S."/>
            <person name="Kotiranta H."/>
            <person name="LaButti K.M."/>
            <person name="Lechner B.E."/>
            <person name="Liimatainen K."/>
            <person name="Lipzen A."/>
            <person name="Lukacs Z."/>
            <person name="Mihaltcheva S."/>
            <person name="Morgado L.N."/>
            <person name="Niskanen T."/>
            <person name="Noordeloos M.E."/>
            <person name="Ohm R.A."/>
            <person name="Ortiz-Santana B."/>
            <person name="Ovrebo C."/>
            <person name="Racz N."/>
            <person name="Riley R."/>
            <person name="Savchenko A."/>
            <person name="Shiryaev A."/>
            <person name="Soop K."/>
            <person name="Spirin V."/>
            <person name="Szebenyi C."/>
            <person name="Tomsovsky M."/>
            <person name="Tulloss R.E."/>
            <person name="Uehling J."/>
            <person name="Grigoriev I.V."/>
            <person name="Vagvolgyi C."/>
            <person name="Papp T."/>
            <person name="Martin F.M."/>
            <person name="Miettinen O."/>
            <person name="Hibbett D.S."/>
            <person name="Nagy L.G."/>
        </authorList>
    </citation>
    <scope>NUCLEOTIDE SEQUENCE [LARGE SCALE GENOMIC DNA]</scope>
    <source>
        <strain evidence="2 3">CBS 166.37</strain>
    </source>
</reference>
<gene>
    <name evidence="2" type="ORF">BDQ12DRAFT_688007</name>
</gene>
<evidence type="ECO:0000256" key="1">
    <source>
        <dbReference type="SAM" id="Phobius"/>
    </source>
</evidence>
<dbReference type="OrthoDB" id="60858at2759"/>
<feature type="transmembrane region" description="Helical" evidence="1">
    <location>
        <begin position="6"/>
        <end position="22"/>
    </location>
</feature>
<evidence type="ECO:0008006" key="4">
    <source>
        <dbReference type="Google" id="ProtNLM"/>
    </source>
</evidence>
<evidence type="ECO:0000313" key="3">
    <source>
        <dbReference type="Proteomes" id="UP000308652"/>
    </source>
</evidence>
<keyword evidence="1" id="KW-0812">Transmembrane</keyword>
<name>A0A5C3LRZ4_9AGAR</name>
<sequence>MAPKSYSLVTLWFVVAGTIVLWDSTYALMRPRSLAGGDLRWMWKFYDIYEKIDKVYDPALFSAGDGFLPSIAVLNITEVLLSFLYIYGVYVASWDVAPLIGFTSATITLSKTALYCLQEYFCGLCTVGHNDSNDIFTYWLGPNILWAGACFLITLKLGSDIASSLKKTKGKTE</sequence>
<keyword evidence="1" id="KW-1133">Transmembrane helix</keyword>
<dbReference type="STRING" id="68775.A0A5C3LRZ4"/>
<feature type="transmembrane region" description="Helical" evidence="1">
    <location>
        <begin position="136"/>
        <end position="157"/>
    </location>
</feature>
<organism evidence="2 3">
    <name type="scientific">Crucibulum laeve</name>
    <dbReference type="NCBI Taxonomy" id="68775"/>
    <lineage>
        <taxon>Eukaryota</taxon>
        <taxon>Fungi</taxon>
        <taxon>Dikarya</taxon>
        <taxon>Basidiomycota</taxon>
        <taxon>Agaricomycotina</taxon>
        <taxon>Agaricomycetes</taxon>
        <taxon>Agaricomycetidae</taxon>
        <taxon>Agaricales</taxon>
        <taxon>Agaricineae</taxon>
        <taxon>Nidulariaceae</taxon>
        <taxon>Crucibulum</taxon>
    </lineage>
</organism>
<dbReference type="AlphaFoldDB" id="A0A5C3LRZ4"/>
<dbReference type="PANTHER" id="PTHR37919">
    <property type="entry name" value="PROTEIN CBG05606"/>
    <property type="match status" value="1"/>
</dbReference>
<feature type="transmembrane region" description="Helical" evidence="1">
    <location>
        <begin position="67"/>
        <end position="90"/>
    </location>
</feature>
<accession>A0A5C3LRZ4</accession>
<dbReference type="Proteomes" id="UP000308652">
    <property type="component" value="Unassembled WGS sequence"/>
</dbReference>
<dbReference type="PANTHER" id="PTHR37919:SF2">
    <property type="entry name" value="EXPERA DOMAIN-CONTAINING PROTEIN"/>
    <property type="match status" value="1"/>
</dbReference>